<dbReference type="Proteomes" id="UP001300763">
    <property type="component" value="Unassembled WGS sequence"/>
</dbReference>
<dbReference type="RefSeq" id="WP_274203665.1">
    <property type="nucleotide sequence ID" value="NZ_JAQZAO010000019.1"/>
</dbReference>
<comment type="caution">
    <text evidence="6">The sequence shown here is derived from an EMBL/GenBank/DDBJ whole genome shotgun (WGS) entry which is preliminary data.</text>
</comment>
<evidence type="ECO:0000256" key="1">
    <source>
        <dbReference type="ARBA" id="ARBA00023015"/>
    </source>
</evidence>
<evidence type="ECO:0000256" key="4">
    <source>
        <dbReference type="PROSITE-ProRule" id="PRU00335"/>
    </source>
</evidence>
<feature type="DNA-binding region" description="H-T-H motif" evidence="4">
    <location>
        <begin position="32"/>
        <end position="51"/>
    </location>
</feature>
<keyword evidence="1" id="KW-0805">Transcription regulation</keyword>
<evidence type="ECO:0000313" key="6">
    <source>
        <dbReference type="EMBL" id="MDD7969132.1"/>
    </source>
</evidence>
<keyword evidence="3" id="KW-0804">Transcription</keyword>
<dbReference type="PROSITE" id="PS50977">
    <property type="entry name" value="HTH_TETR_2"/>
    <property type="match status" value="1"/>
</dbReference>
<organism evidence="6 7">
    <name type="scientific">Actinomycetospora lemnae</name>
    <dbReference type="NCBI Taxonomy" id="3019891"/>
    <lineage>
        <taxon>Bacteria</taxon>
        <taxon>Bacillati</taxon>
        <taxon>Actinomycetota</taxon>
        <taxon>Actinomycetes</taxon>
        <taxon>Pseudonocardiales</taxon>
        <taxon>Pseudonocardiaceae</taxon>
        <taxon>Actinomycetospora</taxon>
    </lineage>
</organism>
<feature type="domain" description="HTH tetR-type" evidence="5">
    <location>
        <begin position="9"/>
        <end position="69"/>
    </location>
</feature>
<dbReference type="Gene3D" id="1.10.10.60">
    <property type="entry name" value="Homeodomain-like"/>
    <property type="match status" value="1"/>
</dbReference>
<proteinExistence type="predicted"/>
<dbReference type="InterPro" id="IPR009057">
    <property type="entry name" value="Homeodomain-like_sf"/>
</dbReference>
<gene>
    <name evidence="6" type="ORF">PGB27_27635</name>
</gene>
<reference evidence="6 7" key="1">
    <citation type="submission" date="2023-02" db="EMBL/GenBank/DDBJ databases">
        <title>Genome sequencing required for Actinomycetospora new species description.</title>
        <authorList>
            <person name="Saimee Y."/>
            <person name="Duangmal K."/>
        </authorList>
    </citation>
    <scope>NUCLEOTIDE SEQUENCE [LARGE SCALE GENOMIC DNA]</scope>
    <source>
        <strain evidence="6 7">DW7H6</strain>
    </source>
</reference>
<protein>
    <submittedName>
        <fullName evidence="6">TetR family transcriptional regulator</fullName>
    </submittedName>
</protein>
<dbReference type="InterPro" id="IPR050109">
    <property type="entry name" value="HTH-type_TetR-like_transc_reg"/>
</dbReference>
<dbReference type="PANTHER" id="PTHR30055">
    <property type="entry name" value="HTH-TYPE TRANSCRIPTIONAL REGULATOR RUTR"/>
    <property type="match status" value="1"/>
</dbReference>
<evidence type="ECO:0000256" key="2">
    <source>
        <dbReference type="ARBA" id="ARBA00023125"/>
    </source>
</evidence>
<accession>A0ABT5T1Z6</accession>
<evidence type="ECO:0000259" key="5">
    <source>
        <dbReference type="PROSITE" id="PS50977"/>
    </source>
</evidence>
<keyword evidence="7" id="KW-1185">Reference proteome</keyword>
<dbReference type="Pfam" id="PF17754">
    <property type="entry name" value="TetR_C_14"/>
    <property type="match status" value="1"/>
</dbReference>
<dbReference type="Pfam" id="PF00440">
    <property type="entry name" value="TetR_N"/>
    <property type="match status" value="1"/>
</dbReference>
<dbReference type="InterPro" id="IPR001647">
    <property type="entry name" value="HTH_TetR"/>
</dbReference>
<dbReference type="InterPro" id="IPR023772">
    <property type="entry name" value="DNA-bd_HTH_TetR-type_CS"/>
</dbReference>
<dbReference type="PROSITE" id="PS01081">
    <property type="entry name" value="HTH_TETR_1"/>
    <property type="match status" value="1"/>
</dbReference>
<dbReference type="EMBL" id="JAQZAO010000019">
    <property type="protein sequence ID" value="MDD7969132.1"/>
    <property type="molecule type" value="Genomic_DNA"/>
</dbReference>
<evidence type="ECO:0000313" key="7">
    <source>
        <dbReference type="Proteomes" id="UP001300763"/>
    </source>
</evidence>
<dbReference type="InterPro" id="IPR041347">
    <property type="entry name" value="MftR_C"/>
</dbReference>
<dbReference type="Gene3D" id="1.10.357.10">
    <property type="entry name" value="Tetracycline Repressor, domain 2"/>
    <property type="match status" value="1"/>
</dbReference>
<sequence length="195" mass="21039">MTTRSARRVPVARRLEDVALELFATQGFDETTVDELAVAGGVGRRTFFRYFPTKLDVVLGELDDGLAALAAVLRDEPGDDPVVAARAAFLAVNHYADAELPALRRRLGLIEDVPELAARATVRYRDWEQTLATDAAGRWGTDPASLRAQVFGRAVVASMRAVFSAWHGRPEADAAALGALVEEAFDALARGFSSP</sequence>
<dbReference type="SUPFAM" id="SSF46689">
    <property type="entry name" value="Homeodomain-like"/>
    <property type="match status" value="1"/>
</dbReference>
<dbReference type="PANTHER" id="PTHR30055:SF238">
    <property type="entry name" value="MYCOFACTOCIN BIOSYNTHESIS TRANSCRIPTIONAL REGULATOR MFTR-RELATED"/>
    <property type="match status" value="1"/>
</dbReference>
<name>A0ABT5T1Z6_9PSEU</name>
<keyword evidence="2 4" id="KW-0238">DNA-binding</keyword>
<evidence type="ECO:0000256" key="3">
    <source>
        <dbReference type="ARBA" id="ARBA00023163"/>
    </source>
</evidence>